<keyword evidence="1" id="KW-0889">Transcription antitermination</keyword>
<dbReference type="EMBL" id="JAGTXO010000031">
    <property type="protein sequence ID" value="KAG8460592.1"/>
    <property type="molecule type" value="Genomic_DNA"/>
</dbReference>
<dbReference type="Gene3D" id="3.30.70.940">
    <property type="entry name" value="NusG, N-terminal domain"/>
    <property type="match status" value="1"/>
</dbReference>
<keyword evidence="2" id="KW-0805">Transcription regulation</keyword>
<protein>
    <recommendedName>
        <fullName evidence="6">NusG-like N-terminal domain-containing protein</fullName>
    </recommendedName>
</protein>
<feature type="region of interest" description="Disordered" evidence="4">
    <location>
        <begin position="76"/>
        <end position="115"/>
    </location>
</feature>
<evidence type="ECO:0000313" key="7">
    <source>
        <dbReference type="EMBL" id="KAG8460592.1"/>
    </source>
</evidence>
<proteinExistence type="predicted"/>
<keyword evidence="3" id="KW-0804">Transcription</keyword>
<evidence type="ECO:0000259" key="6">
    <source>
        <dbReference type="SMART" id="SM00738"/>
    </source>
</evidence>
<gene>
    <name evidence="7" type="ORF">KFE25_011367</name>
</gene>
<keyword evidence="5" id="KW-0732">Signal</keyword>
<dbReference type="AlphaFoldDB" id="A0A8J5XGN3"/>
<name>A0A8J5XGN3_DIALT</name>
<dbReference type="GO" id="GO:0006354">
    <property type="term" value="P:DNA-templated transcription elongation"/>
    <property type="evidence" value="ECO:0007669"/>
    <property type="project" value="InterPro"/>
</dbReference>
<dbReference type="InterPro" id="IPR014722">
    <property type="entry name" value="Rib_uL2_dom2"/>
</dbReference>
<dbReference type="InterPro" id="IPR006645">
    <property type="entry name" value="NGN-like_dom"/>
</dbReference>
<keyword evidence="8" id="KW-1185">Reference proteome</keyword>
<dbReference type="PANTHER" id="PTHR30265">
    <property type="entry name" value="RHO-INTERACTING TRANSCRIPTION TERMINATION FACTOR NUSG"/>
    <property type="match status" value="1"/>
</dbReference>
<evidence type="ECO:0000256" key="2">
    <source>
        <dbReference type="ARBA" id="ARBA00023015"/>
    </source>
</evidence>
<comment type="caution">
    <text evidence="7">The sequence shown here is derived from an EMBL/GenBank/DDBJ whole genome shotgun (WGS) entry which is preliminary data.</text>
</comment>
<dbReference type="Gene3D" id="2.30.30.30">
    <property type="match status" value="1"/>
</dbReference>
<accession>A0A8J5XGN3</accession>
<dbReference type="InterPro" id="IPR043425">
    <property type="entry name" value="NusG-like"/>
</dbReference>
<dbReference type="Pfam" id="PF02357">
    <property type="entry name" value="NusG"/>
    <property type="match status" value="1"/>
</dbReference>
<sequence length="400" mass="42352">MARRAHVLSALLVLAHAYAGRFGTRPLPSAAPLAAGAQRCAAPRARRAIGALYAKRKTKKADSLDPASYFKYLAEGEDRTEEDTSPPSDVADPDAAIGPAVTSGADDVSASRVRKTRGSQTAEAIASEASQGYLDLSEELKWYLVQCTPGFERSIGRALPVKAQLAGYGADIVEARVPLRHTLVYQKRANGYVPKEEVLMGGYVMVRMRMRRNLYNFVKDAESVLGFCGYDFGARNLAGGLKAGRGFIRPKPLSDAEVARIDEQAGALPSVPHAEYGVPAGAAEAAREMLAEQARRSAAVGAERADGAESESEARADGAAEPPLSAPAAPRAPPVALELTFGLHDVVRVLKGPFRNLEGPVLDIAPADGSAQRAVTVELLLMGQRTAVQVDARALASVLE</sequence>
<feature type="compositionally biased region" description="Low complexity" evidence="4">
    <location>
        <begin position="319"/>
        <end position="329"/>
    </location>
</feature>
<dbReference type="Proteomes" id="UP000751190">
    <property type="component" value="Unassembled WGS sequence"/>
</dbReference>
<evidence type="ECO:0000256" key="5">
    <source>
        <dbReference type="SAM" id="SignalP"/>
    </source>
</evidence>
<feature type="signal peptide" evidence="5">
    <location>
        <begin position="1"/>
        <end position="19"/>
    </location>
</feature>
<dbReference type="OrthoDB" id="8300383at2759"/>
<dbReference type="PANTHER" id="PTHR30265:SF4">
    <property type="entry name" value="KOW MOTIF FAMILY PROTEIN, EXPRESSED"/>
    <property type="match status" value="1"/>
</dbReference>
<feature type="region of interest" description="Disordered" evidence="4">
    <location>
        <begin position="297"/>
        <end position="331"/>
    </location>
</feature>
<feature type="chain" id="PRO_5035158234" description="NusG-like N-terminal domain-containing protein" evidence="5">
    <location>
        <begin position="20"/>
        <end position="400"/>
    </location>
</feature>
<dbReference type="SMART" id="SM00738">
    <property type="entry name" value="NGN"/>
    <property type="match status" value="1"/>
</dbReference>
<evidence type="ECO:0000256" key="4">
    <source>
        <dbReference type="SAM" id="MobiDB-lite"/>
    </source>
</evidence>
<evidence type="ECO:0000313" key="8">
    <source>
        <dbReference type="Proteomes" id="UP000751190"/>
    </source>
</evidence>
<evidence type="ECO:0000256" key="3">
    <source>
        <dbReference type="ARBA" id="ARBA00023163"/>
    </source>
</evidence>
<dbReference type="SUPFAM" id="SSF82679">
    <property type="entry name" value="N-utilization substance G protein NusG, N-terminal domain"/>
    <property type="match status" value="1"/>
</dbReference>
<organism evidence="7 8">
    <name type="scientific">Diacronema lutheri</name>
    <name type="common">Unicellular marine alga</name>
    <name type="synonym">Monochrysis lutheri</name>
    <dbReference type="NCBI Taxonomy" id="2081491"/>
    <lineage>
        <taxon>Eukaryota</taxon>
        <taxon>Haptista</taxon>
        <taxon>Haptophyta</taxon>
        <taxon>Pavlovophyceae</taxon>
        <taxon>Pavlovales</taxon>
        <taxon>Pavlovaceae</taxon>
        <taxon>Diacronema</taxon>
    </lineage>
</organism>
<reference evidence="7" key="1">
    <citation type="submission" date="2021-05" db="EMBL/GenBank/DDBJ databases">
        <title>The genome of the haptophyte Pavlova lutheri (Diacronema luteri, Pavlovales) - a model for lipid biosynthesis in eukaryotic algae.</title>
        <authorList>
            <person name="Hulatt C.J."/>
            <person name="Posewitz M.C."/>
        </authorList>
    </citation>
    <scope>NUCLEOTIDE SEQUENCE</scope>
    <source>
        <strain evidence="7">NIVA-4/92</strain>
    </source>
</reference>
<feature type="compositionally biased region" description="Basic and acidic residues" evidence="4">
    <location>
        <begin position="303"/>
        <end position="318"/>
    </location>
</feature>
<dbReference type="CDD" id="cd06091">
    <property type="entry name" value="KOW_NusG"/>
    <property type="match status" value="1"/>
</dbReference>
<evidence type="ECO:0000256" key="1">
    <source>
        <dbReference type="ARBA" id="ARBA00022814"/>
    </source>
</evidence>
<feature type="domain" description="NusG-like N-terminal" evidence="6">
    <location>
        <begin position="139"/>
        <end position="265"/>
    </location>
</feature>
<dbReference type="GO" id="GO:0031564">
    <property type="term" value="P:transcription antitermination"/>
    <property type="evidence" value="ECO:0007669"/>
    <property type="project" value="UniProtKB-KW"/>
</dbReference>
<dbReference type="InterPro" id="IPR036735">
    <property type="entry name" value="NGN_dom_sf"/>
</dbReference>